<comment type="caution">
    <text evidence="1">The sequence shown here is derived from an EMBL/GenBank/DDBJ whole genome shotgun (WGS) entry which is preliminary data.</text>
</comment>
<dbReference type="Proteomes" id="UP001060215">
    <property type="component" value="Chromosome 1"/>
</dbReference>
<reference evidence="1 2" key="1">
    <citation type="journal article" date="2022" name="Plant J.">
        <title>Chromosome-level genome of Camellia lanceoleosa provides a valuable resource for understanding genome evolution and self-incompatibility.</title>
        <authorList>
            <person name="Gong W."/>
            <person name="Xiao S."/>
            <person name="Wang L."/>
            <person name="Liao Z."/>
            <person name="Chang Y."/>
            <person name="Mo W."/>
            <person name="Hu G."/>
            <person name="Li W."/>
            <person name="Zhao G."/>
            <person name="Zhu H."/>
            <person name="Hu X."/>
            <person name="Ji K."/>
            <person name="Xiang X."/>
            <person name="Song Q."/>
            <person name="Yuan D."/>
            <person name="Jin S."/>
            <person name="Zhang L."/>
        </authorList>
    </citation>
    <scope>NUCLEOTIDE SEQUENCE [LARGE SCALE GENOMIC DNA]</scope>
    <source>
        <strain evidence="1">SQ_2022a</strain>
    </source>
</reference>
<evidence type="ECO:0000313" key="1">
    <source>
        <dbReference type="EMBL" id="KAI8031128.1"/>
    </source>
</evidence>
<dbReference type="EMBL" id="CM045758">
    <property type="protein sequence ID" value="KAI8031128.1"/>
    <property type="molecule type" value="Genomic_DNA"/>
</dbReference>
<gene>
    <name evidence="1" type="ORF">LOK49_LG01G00211</name>
</gene>
<accession>A0ACC0J083</accession>
<keyword evidence="2" id="KW-1185">Reference proteome</keyword>
<evidence type="ECO:0000313" key="2">
    <source>
        <dbReference type="Proteomes" id="UP001060215"/>
    </source>
</evidence>
<protein>
    <submittedName>
        <fullName evidence="1">Uncharacterized protein</fullName>
    </submittedName>
</protein>
<proteinExistence type="predicted"/>
<name>A0ACC0J083_9ERIC</name>
<sequence>MRTKGSNQNRFMRYHRSVSEPHRLQIHTPSQSKTFHAAASSSSADLRRSTATAARSKGFITDKNSAPLMLHLAYALSLSIYIYVYVYVYKYICVSIDLQLKIQILLRNLIH</sequence>
<organism evidence="1 2">
    <name type="scientific">Camellia lanceoleosa</name>
    <dbReference type="NCBI Taxonomy" id="1840588"/>
    <lineage>
        <taxon>Eukaryota</taxon>
        <taxon>Viridiplantae</taxon>
        <taxon>Streptophyta</taxon>
        <taxon>Embryophyta</taxon>
        <taxon>Tracheophyta</taxon>
        <taxon>Spermatophyta</taxon>
        <taxon>Magnoliopsida</taxon>
        <taxon>eudicotyledons</taxon>
        <taxon>Gunneridae</taxon>
        <taxon>Pentapetalae</taxon>
        <taxon>asterids</taxon>
        <taxon>Ericales</taxon>
        <taxon>Theaceae</taxon>
        <taxon>Camellia</taxon>
    </lineage>
</organism>